<dbReference type="PANTHER" id="PTHR12277">
    <property type="entry name" value="ALPHA/BETA HYDROLASE DOMAIN-CONTAINING PROTEIN"/>
    <property type="match status" value="1"/>
</dbReference>
<name>A0ABX2FV62_9BACT</name>
<sequence length="286" mass="31329">MARLLFLGFFLLQTWSAWALKPVAKWWAKPDTLGLRYQDLTLTTPDHVHLAAWIIAPTAGVPDQHTTVVVAYGDAGNMASCIFPAAALAAQGYQVLLFDYRGFGHSEAFAINEDYLYYPEFTTDLRTALAEARRRGPRQRVGIMGLSMGSIMGAEVAATTHCEFLITEGYVANPQGVVAYYRHARPKRPVILLPAEATSYGRVAPKVNCPWLFIAGTEDPVTTLADSMATARAAHRQQRREVLPVVCGHLGAMEELSKKEPEKGYGDAYVRAITQFLAGELVAAKG</sequence>
<dbReference type="Pfam" id="PF12146">
    <property type="entry name" value="Hydrolase_4"/>
    <property type="match status" value="1"/>
</dbReference>
<reference evidence="2 3" key="1">
    <citation type="submission" date="2020-05" db="EMBL/GenBank/DDBJ databases">
        <title>Genomic Encyclopedia of Type Strains, Phase IV (KMG-V): Genome sequencing to study the core and pangenomes of soil and plant-associated prokaryotes.</title>
        <authorList>
            <person name="Whitman W."/>
        </authorList>
    </citation>
    <scope>NUCLEOTIDE SEQUENCE [LARGE SCALE GENOMIC DNA]</scope>
    <source>
        <strain evidence="2 3">9A</strain>
    </source>
</reference>
<evidence type="ECO:0000313" key="2">
    <source>
        <dbReference type="EMBL" id="NRT21098.1"/>
    </source>
</evidence>
<dbReference type="InterPro" id="IPR029058">
    <property type="entry name" value="AB_hydrolase_fold"/>
</dbReference>
<evidence type="ECO:0000259" key="1">
    <source>
        <dbReference type="Pfam" id="PF12146"/>
    </source>
</evidence>
<protein>
    <recommendedName>
        <fullName evidence="1">Serine aminopeptidase S33 domain-containing protein</fullName>
    </recommendedName>
</protein>
<proteinExistence type="predicted"/>
<dbReference type="Gene3D" id="3.40.50.1820">
    <property type="entry name" value="alpha/beta hydrolase"/>
    <property type="match status" value="1"/>
</dbReference>
<evidence type="ECO:0000313" key="3">
    <source>
        <dbReference type="Proteomes" id="UP000779507"/>
    </source>
</evidence>
<comment type="caution">
    <text evidence="2">The sequence shown here is derived from an EMBL/GenBank/DDBJ whole genome shotgun (WGS) entry which is preliminary data.</text>
</comment>
<keyword evidence="3" id="KW-1185">Reference proteome</keyword>
<organism evidence="2 3">
    <name type="scientific">Hymenobacter caeli</name>
    <dbReference type="NCBI Taxonomy" id="2735894"/>
    <lineage>
        <taxon>Bacteria</taxon>
        <taxon>Pseudomonadati</taxon>
        <taxon>Bacteroidota</taxon>
        <taxon>Cytophagia</taxon>
        <taxon>Cytophagales</taxon>
        <taxon>Hymenobacteraceae</taxon>
        <taxon>Hymenobacter</taxon>
    </lineage>
</organism>
<feature type="domain" description="Serine aminopeptidase S33" evidence="1">
    <location>
        <begin position="67"/>
        <end position="160"/>
    </location>
</feature>
<dbReference type="RefSeq" id="WP_173811857.1">
    <property type="nucleotide sequence ID" value="NZ_JABSNP010000025.1"/>
</dbReference>
<gene>
    <name evidence="2" type="ORF">HNP98_003943</name>
</gene>
<dbReference type="EMBL" id="JABSNP010000025">
    <property type="protein sequence ID" value="NRT21098.1"/>
    <property type="molecule type" value="Genomic_DNA"/>
</dbReference>
<dbReference type="SUPFAM" id="SSF53474">
    <property type="entry name" value="alpha/beta-Hydrolases"/>
    <property type="match status" value="1"/>
</dbReference>
<dbReference type="InterPro" id="IPR022742">
    <property type="entry name" value="Hydrolase_4"/>
</dbReference>
<accession>A0ABX2FV62</accession>
<dbReference type="Proteomes" id="UP000779507">
    <property type="component" value="Unassembled WGS sequence"/>
</dbReference>